<feature type="domain" description="Reverse transcriptase" evidence="1">
    <location>
        <begin position="2"/>
        <end position="98"/>
    </location>
</feature>
<dbReference type="AlphaFoldDB" id="A0A1B6F0S1"/>
<dbReference type="PANTHER" id="PTHR33332">
    <property type="entry name" value="REVERSE TRANSCRIPTASE DOMAIN-CONTAINING PROTEIN"/>
    <property type="match status" value="1"/>
</dbReference>
<evidence type="ECO:0000259" key="1">
    <source>
        <dbReference type="Pfam" id="PF00078"/>
    </source>
</evidence>
<dbReference type="EMBL" id="GECZ01026078">
    <property type="protein sequence ID" value="JAS43691.1"/>
    <property type="molecule type" value="Transcribed_RNA"/>
</dbReference>
<feature type="non-terminal residue" evidence="2">
    <location>
        <position position="124"/>
    </location>
</feature>
<dbReference type="InterPro" id="IPR000477">
    <property type="entry name" value="RT_dom"/>
</dbReference>
<name>A0A1B6F0S1_9HEMI</name>
<gene>
    <name evidence="2" type="ORF">g.4890</name>
</gene>
<dbReference type="Pfam" id="PF00078">
    <property type="entry name" value="RVT_1"/>
    <property type="match status" value="1"/>
</dbReference>
<evidence type="ECO:0000313" key="2">
    <source>
        <dbReference type="EMBL" id="JAS43691.1"/>
    </source>
</evidence>
<protein>
    <recommendedName>
        <fullName evidence="1">Reverse transcriptase domain-containing protein</fullName>
    </recommendedName>
</protein>
<sequence length="124" mass="14047">MLFLIYINNLPVNINSQLVLYADDTTAILKAKSPSELQLLVQQSILELSAWFSASSLKLNSEKTQIVHFKTVQSKDKFELKGKTIEISESAKFLGVQVDCNLKWTSHLQLIEKKLSSACFQMRV</sequence>
<proteinExistence type="predicted"/>
<organism evidence="2">
    <name type="scientific">Cuerna arida</name>
    <dbReference type="NCBI Taxonomy" id="1464854"/>
    <lineage>
        <taxon>Eukaryota</taxon>
        <taxon>Metazoa</taxon>
        <taxon>Ecdysozoa</taxon>
        <taxon>Arthropoda</taxon>
        <taxon>Hexapoda</taxon>
        <taxon>Insecta</taxon>
        <taxon>Pterygota</taxon>
        <taxon>Neoptera</taxon>
        <taxon>Paraneoptera</taxon>
        <taxon>Hemiptera</taxon>
        <taxon>Auchenorrhyncha</taxon>
        <taxon>Membracoidea</taxon>
        <taxon>Cicadellidae</taxon>
        <taxon>Cicadellinae</taxon>
        <taxon>Proconiini</taxon>
        <taxon>Cuerna</taxon>
    </lineage>
</organism>
<reference evidence="2" key="1">
    <citation type="submission" date="2015-11" db="EMBL/GenBank/DDBJ databases">
        <title>De novo transcriptome assembly of four potential Pierce s Disease insect vectors from Arizona vineyards.</title>
        <authorList>
            <person name="Tassone E.E."/>
        </authorList>
    </citation>
    <scope>NUCLEOTIDE SEQUENCE</scope>
</reference>
<accession>A0A1B6F0S1</accession>